<reference evidence="3 4" key="1">
    <citation type="submission" date="2021-06" db="EMBL/GenBank/DDBJ databases">
        <authorList>
            <person name="Criscuolo A."/>
        </authorList>
    </citation>
    <scope>NUCLEOTIDE SEQUENCE [LARGE SCALE GENOMIC DNA]</scope>
    <source>
        <strain evidence="4">CIP 111802</strain>
    </source>
</reference>
<dbReference type="Pfam" id="PF13795">
    <property type="entry name" value="HupE_UreJ_2"/>
    <property type="match status" value="1"/>
</dbReference>
<feature type="transmembrane region" description="Helical" evidence="1">
    <location>
        <begin position="337"/>
        <end position="355"/>
    </location>
</feature>
<evidence type="ECO:0000313" key="3">
    <source>
        <dbReference type="EMBL" id="CAG7658739.1"/>
    </source>
</evidence>
<evidence type="ECO:0000256" key="1">
    <source>
        <dbReference type="SAM" id="Phobius"/>
    </source>
</evidence>
<organism evidence="3 4">
    <name type="scientific">Paenibacillus allorhizosphaerae</name>
    <dbReference type="NCBI Taxonomy" id="2849866"/>
    <lineage>
        <taxon>Bacteria</taxon>
        <taxon>Bacillati</taxon>
        <taxon>Bacillota</taxon>
        <taxon>Bacilli</taxon>
        <taxon>Bacillales</taxon>
        <taxon>Paenibacillaceae</taxon>
        <taxon>Paenibacillus</taxon>
    </lineage>
</organism>
<proteinExistence type="predicted"/>
<sequence>MKFKWLIMTLAIAFLISFPPVASAHSNNSEGFSKIDVEGQKINYNLQLDFIELSHAVGFKIDEQNVENLEELNNIITQNKLPLQEYISTHISVYADSIPVESTINQTSVLKIKERAFADITLSYSVNKALESLIVRYNVFFEDSDPSHANMAKVHIGEKQQEFIFTYEVRELNIGEMSFFTSAKQFLLLGLKHIFTGYDHILFVISLLIGAMTIRHILSLVTAFTIAHSITLALATLEIVQLPGKLIESAIALSIIYIALKNIFQPESNHAPWIAFAFGLIHGFGFAGILAELHLGATHLATSLLFFNVGIELGQVLIVSLIFPTLIFINKRLSYKWFLPSVSTAVLILGCVWFFQRAF</sequence>
<name>A0ABM8VUH1_9BACL</name>
<evidence type="ECO:0008006" key="5">
    <source>
        <dbReference type="Google" id="ProtNLM"/>
    </source>
</evidence>
<evidence type="ECO:0000313" key="4">
    <source>
        <dbReference type="Proteomes" id="UP000730618"/>
    </source>
</evidence>
<keyword evidence="1" id="KW-0472">Membrane</keyword>
<accession>A0ABM8VUH1</accession>
<dbReference type="Proteomes" id="UP000730618">
    <property type="component" value="Unassembled WGS sequence"/>
</dbReference>
<feature type="transmembrane region" description="Helical" evidence="1">
    <location>
        <begin position="271"/>
        <end position="291"/>
    </location>
</feature>
<dbReference type="EMBL" id="CAJVCE010000047">
    <property type="protein sequence ID" value="CAG7658739.1"/>
    <property type="molecule type" value="Genomic_DNA"/>
</dbReference>
<keyword evidence="2" id="KW-0732">Signal</keyword>
<feature type="transmembrane region" description="Helical" evidence="1">
    <location>
        <begin position="217"/>
        <end position="240"/>
    </location>
</feature>
<evidence type="ECO:0000256" key="2">
    <source>
        <dbReference type="SAM" id="SignalP"/>
    </source>
</evidence>
<keyword evidence="1" id="KW-0812">Transmembrane</keyword>
<feature type="transmembrane region" description="Helical" evidence="1">
    <location>
        <begin position="303"/>
        <end position="330"/>
    </location>
</feature>
<feature type="transmembrane region" description="Helical" evidence="1">
    <location>
        <begin position="186"/>
        <end position="210"/>
    </location>
</feature>
<protein>
    <recommendedName>
        <fullName evidence="5">HupE/UreJ family protein</fullName>
    </recommendedName>
</protein>
<gene>
    <name evidence="3" type="ORF">PAECIP111802_07149</name>
</gene>
<keyword evidence="1" id="KW-1133">Transmembrane helix</keyword>
<keyword evidence="4" id="KW-1185">Reference proteome</keyword>
<feature type="chain" id="PRO_5045355285" description="HupE/UreJ family protein" evidence="2">
    <location>
        <begin position="25"/>
        <end position="359"/>
    </location>
</feature>
<comment type="caution">
    <text evidence="3">The sequence shown here is derived from an EMBL/GenBank/DDBJ whole genome shotgun (WGS) entry which is preliminary data.</text>
</comment>
<dbReference type="InterPro" id="IPR032809">
    <property type="entry name" value="Put_HupE_UreJ"/>
</dbReference>
<feature type="signal peptide" evidence="2">
    <location>
        <begin position="1"/>
        <end position="24"/>
    </location>
</feature>
<dbReference type="RefSeq" id="WP_230415749.1">
    <property type="nucleotide sequence ID" value="NZ_CAJVCE010000047.1"/>
</dbReference>